<dbReference type="AlphaFoldDB" id="A0AAD3H4D5"/>
<name>A0AAD3H4D5_9STRA</name>
<keyword evidence="2" id="KW-0479">Metal-binding</keyword>
<evidence type="ECO:0000256" key="6">
    <source>
        <dbReference type="SAM" id="SignalP"/>
    </source>
</evidence>
<evidence type="ECO:0000313" key="8">
    <source>
        <dbReference type="EMBL" id="GFH49940.1"/>
    </source>
</evidence>
<keyword evidence="4" id="KW-0560">Oxidoreductase</keyword>
<dbReference type="GO" id="GO:0004656">
    <property type="term" value="F:procollagen-proline 4-dioxygenase activity"/>
    <property type="evidence" value="ECO:0007669"/>
    <property type="project" value="TreeGrafter"/>
</dbReference>
<dbReference type="Gene3D" id="2.60.120.620">
    <property type="entry name" value="q2cbj1_9rhob like domain"/>
    <property type="match status" value="1"/>
</dbReference>
<dbReference type="Proteomes" id="UP001054902">
    <property type="component" value="Unassembled WGS sequence"/>
</dbReference>
<keyword evidence="9" id="KW-1185">Reference proteome</keyword>
<dbReference type="GO" id="GO:0005783">
    <property type="term" value="C:endoplasmic reticulum"/>
    <property type="evidence" value="ECO:0007669"/>
    <property type="project" value="TreeGrafter"/>
</dbReference>
<protein>
    <recommendedName>
        <fullName evidence="7">Prolyl 4-hydroxylase alpha subunit domain-containing protein</fullName>
    </recommendedName>
</protein>
<gene>
    <name evidence="8" type="ORF">CTEN210_06416</name>
</gene>
<reference evidence="8 9" key="1">
    <citation type="journal article" date="2021" name="Sci. Rep.">
        <title>The genome of the diatom Chaetoceros tenuissimus carries an ancient integrated fragment of an extant virus.</title>
        <authorList>
            <person name="Hongo Y."/>
            <person name="Kimura K."/>
            <person name="Takaki Y."/>
            <person name="Yoshida Y."/>
            <person name="Baba S."/>
            <person name="Kobayashi G."/>
            <person name="Nagasaki K."/>
            <person name="Hano T."/>
            <person name="Tomaru Y."/>
        </authorList>
    </citation>
    <scope>NUCLEOTIDE SEQUENCE [LARGE SCALE GENOMIC DNA]</scope>
    <source>
        <strain evidence="8 9">NIES-3715</strain>
    </source>
</reference>
<proteinExistence type="predicted"/>
<dbReference type="InterPro" id="IPR006620">
    <property type="entry name" value="Pro_4_hyd_alph"/>
</dbReference>
<keyword evidence="6" id="KW-0732">Signal</keyword>
<organism evidence="8 9">
    <name type="scientific">Chaetoceros tenuissimus</name>
    <dbReference type="NCBI Taxonomy" id="426638"/>
    <lineage>
        <taxon>Eukaryota</taxon>
        <taxon>Sar</taxon>
        <taxon>Stramenopiles</taxon>
        <taxon>Ochrophyta</taxon>
        <taxon>Bacillariophyta</taxon>
        <taxon>Coscinodiscophyceae</taxon>
        <taxon>Chaetocerotophycidae</taxon>
        <taxon>Chaetocerotales</taxon>
        <taxon>Chaetocerotaceae</taxon>
        <taxon>Chaetoceros</taxon>
    </lineage>
</organism>
<evidence type="ECO:0000259" key="7">
    <source>
        <dbReference type="SMART" id="SM00702"/>
    </source>
</evidence>
<evidence type="ECO:0000256" key="5">
    <source>
        <dbReference type="ARBA" id="ARBA00023004"/>
    </source>
</evidence>
<feature type="signal peptide" evidence="6">
    <location>
        <begin position="1"/>
        <end position="23"/>
    </location>
</feature>
<keyword evidence="5" id="KW-0408">Iron</keyword>
<dbReference type="GO" id="GO:0031418">
    <property type="term" value="F:L-ascorbic acid binding"/>
    <property type="evidence" value="ECO:0007669"/>
    <property type="project" value="InterPro"/>
</dbReference>
<sequence>MIGKNSSLLVFSLFSILLHVIQAFSIASSSRFAEIINVDPAIVTIENLLSQDETKHMLSTIQTMTPIPTTTYQEDVFSKDAYKKEDAFFDEITQPFQEVIPSECLTPIQKFVHVFTNYSEQIDAEDVIKGANIIQRREALERWKSEEGQAILNLTSSNKDTGFQAIGKRYQMPQDLLQKLEAMVPDVLYGSWSLQDATIVKYHEGDSQVPHLDNCDCTILICLEASEEGGETCFPLLDFNLKNIAGNAHIFFSTNAIQENDSKNVLSLHHGGTIRKGEKVVVQLMLNWEKDDDISGSDSSWLSLIHY</sequence>
<evidence type="ECO:0000256" key="4">
    <source>
        <dbReference type="ARBA" id="ARBA00023002"/>
    </source>
</evidence>
<evidence type="ECO:0000256" key="3">
    <source>
        <dbReference type="ARBA" id="ARBA00022964"/>
    </source>
</evidence>
<dbReference type="PANTHER" id="PTHR10869">
    <property type="entry name" value="PROLYL 4-HYDROXYLASE ALPHA SUBUNIT"/>
    <property type="match status" value="1"/>
</dbReference>
<comment type="cofactor">
    <cofactor evidence="1">
        <name>L-ascorbate</name>
        <dbReference type="ChEBI" id="CHEBI:38290"/>
    </cofactor>
</comment>
<dbReference type="GO" id="GO:0005506">
    <property type="term" value="F:iron ion binding"/>
    <property type="evidence" value="ECO:0007669"/>
    <property type="project" value="InterPro"/>
</dbReference>
<evidence type="ECO:0000256" key="1">
    <source>
        <dbReference type="ARBA" id="ARBA00001961"/>
    </source>
</evidence>
<feature type="domain" description="Prolyl 4-hydroxylase alpha subunit" evidence="7">
    <location>
        <begin position="110"/>
        <end position="287"/>
    </location>
</feature>
<dbReference type="InterPro" id="IPR045054">
    <property type="entry name" value="P4HA-like"/>
</dbReference>
<comment type="caution">
    <text evidence="8">The sequence shown here is derived from an EMBL/GenBank/DDBJ whole genome shotgun (WGS) entry which is preliminary data.</text>
</comment>
<dbReference type="EMBL" id="BLLK01000038">
    <property type="protein sequence ID" value="GFH49940.1"/>
    <property type="molecule type" value="Genomic_DNA"/>
</dbReference>
<dbReference type="SMART" id="SM00702">
    <property type="entry name" value="P4Hc"/>
    <property type="match status" value="1"/>
</dbReference>
<evidence type="ECO:0000313" key="9">
    <source>
        <dbReference type="Proteomes" id="UP001054902"/>
    </source>
</evidence>
<accession>A0AAD3H4D5</accession>
<evidence type="ECO:0000256" key="2">
    <source>
        <dbReference type="ARBA" id="ARBA00022723"/>
    </source>
</evidence>
<feature type="chain" id="PRO_5042132895" description="Prolyl 4-hydroxylase alpha subunit domain-containing protein" evidence="6">
    <location>
        <begin position="24"/>
        <end position="307"/>
    </location>
</feature>
<dbReference type="PANTHER" id="PTHR10869:SF246">
    <property type="entry name" value="TRANSMEMBRANE PROLYL 4-HYDROXYLASE"/>
    <property type="match status" value="1"/>
</dbReference>
<keyword evidence="3" id="KW-0223">Dioxygenase</keyword>